<accession>A0ABT9UPP0</accession>
<comment type="caution">
    <text evidence="1">The sequence shown here is derived from an EMBL/GenBank/DDBJ whole genome shotgun (WGS) entry which is preliminary data.</text>
</comment>
<sequence>MNKELKIKKIDELIKELNEYKTAIESDITYFEAKKLDKLMYDKDKDVSELFNWKSKKIKIEYAEFKEDTKETILMSNDKNFFAKETIDGYEIIDSEGNIIIHPLDILSYFIIEVEKIFIIENKYIIELCKLNSNRDIIINFMKDYDYDSIDESPGDIRFDFDCNYISFKYDNEEIEVIDPSLELFHKFKKVCPQAVLSSIKPLCF</sequence>
<evidence type="ECO:0000313" key="1">
    <source>
        <dbReference type="EMBL" id="MDQ0148611.1"/>
    </source>
</evidence>
<keyword evidence="2" id="KW-1185">Reference proteome</keyword>
<dbReference type="Proteomes" id="UP001228504">
    <property type="component" value="Unassembled WGS sequence"/>
</dbReference>
<name>A0ABT9UPP0_9FIRM</name>
<proteinExistence type="predicted"/>
<protein>
    <recommendedName>
        <fullName evidence="3">DUF3298 domain-containing protein</fullName>
    </recommendedName>
</protein>
<reference evidence="1 2" key="1">
    <citation type="submission" date="2023-07" db="EMBL/GenBank/DDBJ databases">
        <title>Genomic Encyclopedia of Type Strains, Phase IV (KMG-IV): sequencing the most valuable type-strain genomes for metagenomic binning, comparative biology and taxonomic classification.</title>
        <authorList>
            <person name="Goeker M."/>
        </authorList>
    </citation>
    <scope>NUCLEOTIDE SEQUENCE [LARGE SCALE GENOMIC DNA]</scope>
    <source>
        <strain evidence="1 2">DSM 20694</strain>
    </source>
</reference>
<evidence type="ECO:0008006" key="3">
    <source>
        <dbReference type="Google" id="ProtNLM"/>
    </source>
</evidence>
<dbReference type="RefSeq" id="WP_307482860.1">
    <property type="nucleotide sequence ID" value="NZ_JAUSUF010000001.1"/>
</dbReference>
<gene>
    <name evidence="1" type="ORF">J2S18_000528</name>
</gene>
<dbReference type="EMBL" id="JAUSUF010000001">
    <property type="protein sequence ID" value="MDQ0148611.1"/>
    <property type="molecule type" value="Genomic_DNA"/>
</dbReference>
<organism evidence="1 2">
    <name type="scientific">Eubacterium multiforme</name>
    <dbReference type="NCBI Taxonomy" id="83339"/>
    <lineage>
        <taxon>Bacteria</taxon>
        <taxon>Bacillati</taxon>
        <taxon>Bacillota</taxon>
        <taxon>Clostridia</taxon>
        <taxon>Eubacteriales</taxon>
        <taxon>Eubacteriaceae</taxon>
        <taxon>Eubacterium</taxon>
    </lineage>
</organism>
<evidence type="ECO:0000313" key="2">
    <source>
        <dbReference type="Proteomes" id="UP001228504"/>
    </source>
</evidence>